<keyword evidence="8" id="KW-0238">DNA-binding</keyword>
<dbReference type="FunFam" id="2.40.50.140:FF:000041">
    <property type="entry name" value="Replication protein A subunit"/>
    <property type="match status" value="1"/>
</dbReference>
<dbReference type="Pfam" id="PF16900">
    <property type="entry name" value="REPA_OB_2"/>
    <property type="match status" value="1"/>
</dbReference>
<dbReference type="InterPro" id="IPR007199">
    <property type="entry name" value="Rep_factor-A_N"/>
</dbReference>
<dbReference type="Gene3D" id="2.40.50.140">
    <property type="entry name" value="Nucleic acid-binding proteins"/>
    <property type="match status" value="3"/>
</dbReference>
<comment type="similarity">
    <text evidence="2">Belongs to the replication factor A protein 1 family.</text>
</comment>
<gene>
    <name evidence="14" type="primary">LOC108624361</name>
</gene>
<dbReference type="GeneID" id="108624361"/>
<evidence type="ECO:0000256" key="4">
    <source>
        <dbReference type="ARBA" id="ARBA00022705"/>
    </source>
</evidence>
<keyword evidence="6" id="KW-0863">Zinc-finger</keyword>
<evidence type="ECO:0000259" key="12">
    <source>
        <dbReference type="Pfam" id="PF16900"/>
    </source>
</evidence>
<keyword evidence="5" id="KW-0479">Metal-binding</keyword>
<dbReference type="FunFam" id="2.40.50.140:FF:000064">
    <property type="entry name" value="Replication protein A subunit"/>
    <property type="match status" value="1"/>
</dbReference>
<keyword evidence="9" id="KW-0539">Nucleus</keyword>
<dbReference type="PANTHER" id="PTHR47165:SF4">
    <property type="entry name" value="OS03G0429900 PROTEIN"/>
    <property type="match status" value="1"/>
</dbReference>
<evidence type="ECO:0000256" key="8">
    <source>
        <dbReference type="ARBA" id="ARBA00023125"/>
    </source>
</evidence>
<dbReference type="Pfam" id="PF01336">
    <property type="entry name" value="tRNA_anti-codon"/>
    <property type="match status" value="1"/>
</dbReference>
<dbReference type="InterPro" id="IPR031657">
    <property type="entry name" value="REPA_OB_2"/>
</dbReference>
<dbReference type="Proteomes" id="UP000694925">
    <property type="component" value="Unplaced"/>
</dbReference>
<evidence type="ECO:0000256" key="1">
    <source>
        <dbReference type="ARBA" id="ARBA00004123"/>
    </source>
</evidence>
<proteinExistence type="inferred from homology"/>
<dbReference type="Pfam" id="PF04057">
    <property type="entry name" value="Rep-A_N"/>
    <property type="match status" value="1"/>
</dbReference>
<protein>
    <recommendedName>
        <fullName evidence="3">Replication protein A 70 kDa DNA-binding subunit</fullName>
    </recommendedName>
</protein>
<comment type="subcellular location">
    <subcellularLocation>
        <location evidence="1">Nucleus</location>
    </subcellularLocation>
</comment>
<dbReference type="GO" id="GO:0005634">
    <property type="term" value="C:nucleus"/>
    <property type="evidence" value="ECO:0007669"/>
    <property type="project" value="UniProtKB-SubCell"/>
</dbReference>
<sequence length="366" mass="41217">MYKLTKGALEKMVDGNYVHEPIVQVLKYRKSSSKEEEENVEYKLVLFDGDHIYFSAVLSPPLNSLITENVLTDFSICKIKKYTVTCTQKRKRVIILNLDIKVPGSKVGGKVHDLDDPIDSNSKKEVALQVPQPSTSDTNISTIPISALNSCCKNWVIKAKVIAKSPIKTWHNPRGCGQMFYMDLEDGSGEIRCTAFDKECDTFFNVITIGKVYYFSKAVIKPAKQFIKNNYEILLARYSQIVLCNEKQPSNLVFNFTSLSDLNEKQNNDVVDVLAIIESCGMVQRVRGRSGDMNVKEIQLTDKSNTIVKLSLWDSYATTFCGKSGQILAVKEAKIRNFNTQKLLSTTKSTIFEIDPDIPEAHNLRA</sequence>
<accession>A0AAJ7N5W6</accession>
<evidence type="ECO:0000313" key="13">
    <source>
        <dbReference type="Proteomes" id="UP000694925"/>
    </source>
</evidence>
<dbReference type="GO" id="GO:0006260">
    <property type="term" value="P:DNA replication"/>
    <property type="evidence" value="ECO:0007669"/>
    <property type="project" value="UniProtKB-KW"/>
</dbReference>
<dbReference type="AlphaFoldDB" id="A0AAJ7N5W6"/>
<dbReference type="GO" id="GO:0003677">
    <property type="term" value="F:DNA binding"/>
    <property type="evidence" value="ECO:0007669"/>
    <property type="project" value="UniProtKB-KW"/>
</dbReference>
<dbReference type="CDD" id="cd04475">
    <property type="entry name" value="RPA1_DBD_B"/>
    <property type="match status" value="1"/>
</dbReference>
<dbReference type="SUPFAM" id="SSF50249">
    <property type="entry name" value="Nucleic acid-binding proteins"/>
    <property type="match status" value="3"/>
</dbReference>
<evidence type="ECO:0000259" key="10">
    <source>
        <dbReference type="Pfam" id="PF01336"/>
    </source>
</evidence>
<evidence type="ECO:0000256" key="5">
    <source>
        <dbReference type="ARBA" id="ARBA00022723"/>
    </source>
</evidence>
<evidence type="ECO:0000313" key="14">
    <source>
        <dbReference type="RefSeq" id="XP_017879105.1"/>
    </source>
</evidence>
<dbReference type="KEGG" id="ccal:108624361"/>
<reference evidence="14" key="1">
    <citation type="submission" date="2025-08" db="UniProtKB">
        <authorList>
            <consortium name="RefSeq"/>
        </authorList>
    </citation>
    <scope>IDENTIFICATION</scope>
    <source>
        <tissue evidence="14">Whole body</tissue>
    </source>
</reference>
<keyword evidence="4" id="KW-0235">DNA replication</keyword>
<dbReference type="PANTHER" id="PTHR47165">
    <property type="entry name" value="OS03G0429900 PROTEIN"/>
    <property type="match status" value="1"/>
</dbReference>
<keyword evidence="13" id="KW-1185">Reference proteome</keyword>
<feature type="domain" description="Replication factor-A protein 1 N-terminal" evidence="11">
    <location>
        <begin position="4"/>
        <end position="99"/>
    </location>
</feature>
<dbReference type="GO" id="GO:0008270">
    <property type="term" value="F:zinc ion binding"/>
    <property type="evidence" value="ECO:0007669"/>
    <property type="project" value="UniProtKB-KW"/>
</dbReference>
<evidence type="ECO:0000256" key="2">
    <source>
        <dbReference type="ARBA" id="ARBA00005690"/>
    </source>
</evidence>
<evidence type="ECO:0000259" key="11">
    <source>
        <dbReference type="Pfam" id="PF04057"/>
    </source>
</evidence>
<feature type="domain" description="OB" evidence="10">
    <location>
        <begin position="156"/>
        <end position="233"/>
    </location>
</feature>
<evidence type="ECO:0000256" key="6">
    <source>
        <dbReference type="ARBA" id="ARBA00022771"/>
    </source>
</evidence>
<evidence type="ECO:0000256" key="7">
    <source>
        <dbReference type="ARBA" id="ARBA00022833"/>
    </source>
</evidence>
<name>A0AAJ7N5W6_9HYME</name>
<evidence type="ECO:0000256" key="9">
    <source>
        <dbReference type="ARBA" id="ARBA00023242"/>
    </source>
</evidence>
<dbReference type="InterPro" id="IPR012340">
    <property type="entry name" value="NA-bd_OB-fold"/>
</dbReference>
<feature type="domain" description="Replication protein A OB" evidence="12">
    <location>
        <begin position="259"/>
        <end position="354"/>
    </location>
</feature>
<keyword evidence="7" id="KW-0862">Zinc</keyword>
<dbReference type="InterPro" id="IPR004365">
    <property type="entry name" value="NA-bd_OB_tRNA"/>
</dbReference>
<evidence type="ECO:0000256" key="3">
    <source>
        <dbReference type="ARBA" id="ARBA00019850"/>
    </source>
</evidence>
<dbReference type="RefSeq" id="XP_017879105.1">
    <property type="nucleotide sequence ID" value="XM_018023616.2"/>
</dbReference>
<dbReference type="CDD" id="cd04474">
    <property type="entry name" value="RPA1_DBD_A"/>
    <property type="match status" value="1"/>
</dbReference>
<organism evidence="13 14">
    <name type="scientific">Ceratina calcarata</name>
    <dbReference type="NCBI Taxonomy" id="156304"/>
    <lineage>
        <taxon>Eukaryota</taxon>
        <taxon>Metazoa</taxon>
        <taxon>Ecdysozoa</taxon>
        <taxon>Arthropoda</taxon>
        <taxon>Hexapoda</taxon>
        <taxon>Insecta</taxon>
        <taxon>Pterygota</taxon>
        <taxon>Neoptera</taxon>
        <taxon>Endopterygota</taxon>
        <taxon>Hymenoptera</taxon>
        <taxon>Apocrita</taxon>
        <taxon>Aculeata</taxon>
        <taxon>Apoidea</taxon>
        <taxon>Anthophila</taxon>
        <taxon>Apidae</taxon>
        <taxon>Ceratina</taxon>
        <taxon>Zadontomerus</taxon>
    </lineage>
</organism>